<reference evidence="1" key="1">
    <citation type="submission" date="2022-04" db="EMBL/GenBank/DDBJ databases">
        <title>Jade perch genome.</title>
        <authorList>
            <person name="Chao B."/>
        </authorList>
    </citation>
    <scope>NUCLEOTIDE SEQUENCE</scope>
    <source>
        <strain evidence="1">CB-2022</strain>
    </source>
</reference>
<evidence type="ECO:0000313" key="2">
    <source>
        <dbReference type="Proteomes" id="UP000831701"/>
    </source>
</evidence>
<comment type="caution">
    <text evidence="1">The sequence shown here is derived from an EMBL/GenBank/DDBJ whole genome shotgun (WGS) entry which is preliminary data.</text>
</comment>
<accession>A0ACB8X447</accession>
<name>A0ACB8X447_9TELE</name>
<proteinExistence type="predicted"/>
<evidence type="ECO:0000313" key="1">
    <source>
        <dbReference type="EMBL" id="KAI3374850.1"/>
    </source>
</evidence>
<organism evidence="1 2">
    <name type="scientific">Scortum barcoo</name>
    <name type="common">barcoo grunter</name>
    <dbReference type="NCBI Taxonomy" id="214431"/>
    <lineage>
        <taxon>Eukaryota</taxon>
        <taxon>Metazoa</taxon>
        <taxon>Chordata</taxon>
        <taxon>Craniata</taxon>
        <taxon>Vertebrata</taxon>
        <taxon>Euteleostomi</taxon>
        <taxon>Actinopterygii</taxon>
        <taxon>Neopterygii</taxon>
        <taxon>Teleostei</taxon>
        <taxon>Neoteleostei</taxon>
        <taxon>Acanthomorphata</taxon>
        <taxon>Eupercaria</taxon>
        <taxon>Centrarchiformes</taxon>
        <taxon>Terapontoidei</taxon>
        <taxon>Terapontidae</taxon>
        <taxon>Scortum</taxon>
    </lineage>
</organism>
<dbReference type="EMBL" id="CM041533">
    <property type="protein sequence ID" value="KAI3374850.1"/>
    <property type="molecule type" value="Genomic_DNA"/>
</dbReference>
<keyword evidence="2" id="KW-1185">Reference proteome</keyword>
<feature type="non-terminal residue" evidence="1">
    <location>
        <position position="150"/>
    </location>
</feature>
<protein>
    <submittedName>
        <fullName evidence="1">Uncharacterized protein</fullName>
    </submittedName>
</protein>
<gene>
    <name evidence="1" type="ORF">L3Q82_021388</name>
</gene>
<sequence length="150" mass="16329">MRPLLLASALIAGVFGSSAASPVLVPYHAFCRTLWLFGLPCADVGTKLVQQIQAFSPLNSCKKCHYITSERPRCLLLQLVSATNASIQAHHTSSDKLHVESIELTLHTTILTASCRVSVSHTDIQPLSLLLYYSPAFLMMALLQPARPAD</sequence>
<dbReference type="Proteomes" id="UP000831701">
    <property type="component" value="Chromosome 3"/>
</dbReference>